<evidence type="ECO:0000259" key="6">
    <source>
        <dbReference type="SMART" id="SM00642"/>
    </source>
</evidence>
<keyword evidence="8" id="KW-1185">Reference proteome</keyword>
<dbReference type="Proteomes" id="UP000265515">
    <property type="component" value="Unassembled WGS sequence"/>
</dbReference>
<dbReference type="OMA" id="YCCHSEE"/>
<dbReference type="InterPro" id="IPR044505">
    <property type="entry name" value="GlgX_Isoamylase_N_E_set"/>
</dbReference>
<evidence type="ECO:0000313" key="8">
    <source>
        <dbReference type="Proteomes" id="UP000265515"/>
    </source>
</evidence>
<comment type="similarity">
    <text evidence="2">Belongs to the glycosyl hydrolase 13 family.</text>
</comment>
<reference evidence="7 8" key="1">
    <citation type="journal article" date="2018" name="Cell">
        <title>The Chara Genome: Secondary Complexity and Implications for Plant Terrestrialization.</title>
        <authorList>
            <person name="Nishiyama T."/>
            <person name="Sakayama H."/>
            <person name="Vries J.D."/>
            <person name="Buschmann H."/>
            <person name="Saint-Marcoux D."/>
            <person name="Ullrich K.K."/>
            <person name="Haas F.B."/>
            <person name="Vanderstraeten L."/>
            <person name="Becker D."/>
            <person name="Lang D."/>
            <person name="Vosolsobe S."/>
            <person name="Rombauts S."/>
            <person name="Wilhelmsson P.K.I."/>
            <person name="Janitza P."/>
            <person name="Kern R."/>
            <person name="Heyl A."/>
            <person name="Rumpler F."/>
            <person name="Villalobos L.I.A.C."/>
            <person name="Clay J.M."/>
            <person name="Skokan R."/>
            <person name="Toyoda A."/>
            <person name="Suzuki Y."/>
            <person name="Kagoshima H."/>
            <person name="Schijlen E."/>
            <person name="Tajeshwar N."/>
            <person name="Catarino B."/>
            <person name="Hetherington A.J."/>
            <person name="Saltykova A."/>
            <person name="Bonnot C."/>
            <person name="Breuninger H."/>
            <person name="Symeonidi A."/>
            <person name="Radhakrishnan G.V."/>
            <person name="Van Nieuwerburgh F."/>
            <person name="Deforce D."/>
            <person name="Chang C."/>
            <person name="Karol K.G."/>
            <person name="Hedrich R."/>
            <person name="Ulvskov P."/>
            <person name="Glockner G."/>
            <person name="Delwiche C.F."/>
            <person name="Petrasek J."/>
            <person name="Van de Peer Y."/>
            <person name="Friml J."/>
            <person name="Beilby M."/>
            <person name="Dolan L."/>
            <person name="Kohara Y."/>
            <person name="Sugano S."/>
            <person name="Fujiyama A."/>
            <person name="Delaux P.-M."/>
            <person name="Quint M."/>
            <person name="TheiBen G."/>
            <person name="Hagemann M."/>
            <person name="Harholt J."/>
            <person name="Dunand C."/>
            <person name="Zachgo S."/>
            <person name="Langdale J."/>
            <person name="Maumus F."/>
            <person name="Straeten D.V.D."/>
            <person name="Gould S.B."/>
            <person name="Rensing S.A."/>
        </authorList>
    </citation>
    <scope>NUCLEOTIDE SEQUENCE [LARGE SCALE GENOMIC DNA]</scope>
    <source>
        <strain evidence="7 8">S276</strain>
    </source>
</reference>
<dbReference type="SMART" id="SM00642">
    <property type="entry name" value="Aamy"/>
    <property type="match status" value="1"/>
</dbReference>
<evidence type="ECO:0000256" key="5">
    <source>
        <dbReference type="ARBA" id="ARBA00022946"/>
    </source>
</evidence>
<dbReference type="InterPro" id="IPR014756">
    <property type="entry name" value="Ig_E-set"/>
</dbReference>
<keyword evidence="5" id="KW-0809">Transit peptide</keyword>
<dbReference type="Pfam" id="PF02922">
    <property type="entry name" value="CBM_48"/>
    <property type="match status" value="1"/>
</dbReference>
<evidence type="ECO:0000256" key="1">
    <source>
        <dbReference type="ARBA" id="ARBA00004229"/>
    </source>
</evidence>
<dbReference type="CDD" id="cd02856">
    <property type="entry name" value="E_set_GDE_Isoamylase_N"/>
    <property type="match status" value="1"/>
</dbReference>
<dbReference type="STRING" id="69332.A0A388L2R7"/>
<dbReference type="Gene3D" id="2.60.40.10">
    <property type="entry name" value="Immunoglobulins"/>
    <property type="match status" value="1"/>
</dbReference>
<dbReference type="Gene3D" id="3.20.20.80">
    <property type="entry name" value="Glycosidases"/>
    <property type="match status" value="1"/>
</dbReference>
<protein>
    <recommendedName>
        <fullName evidence="6">Glycosyl hydrolase family 13 catalytic domain-containing protein</fullName>
    </recommendedName>
</protein>
<dbReference type="PANTHER" id="PTHR43002">
    <property type="entry name" value="GLYCOGEN DEBRANCHING ENZYME"/>
    <property type="match status" value="1"/>
</dbReference>
<dbReference type="SUPFAM" id="SSF51011">
    <property type="entry name" value="Glycosyl hydrolase domain"/>
    <property type="match status" value="1"/>
</dbReference>
<dbReference type="InterPro" id="IPR048650">
    <property type="entry name" value="ISOA1-3-like_C"/>
</dbReference>
<evidence type="ECO:0000256" key="2">
    <source>
        <dbReference type="ARBA" id="ARBA00008061"/>
    </source>
</evidence>
<dbReference type="InterPro" id="IPR017853">
    <property type="entry name" value="GH"/>
</dbReference>
<evidence type="ECO:0000313" key="7">
    <source>
        <dbReference type="EMBL" id="GBG76493.1"/>
    </source>
</evidence>
<sequence length="983" mass="108647">MGTYSAHALQGQMCSPLVKVGMVGDPHRGGKAVVAGSRRWSLCPSDHGYGCGRRHRVLHCGMAAMAGRISGNNCSLTRRGPFRERHLSVSQRPLSDDGERAVCGKKIDVSRTGKRSLKRGCRRQSPSLSSVGQLDCDRALEGECSASKGDVAIFGKLGTERKVDWFFEDVGKGRAVIARRRKRGDWLVRRDGGAVHCVNAVDEIAATQDVRTVKRDMISSGERKYMFHVQGGGLVRAAVDRHEDRCTIAIEIDDSEMLSLDRDADLFMNWGLFRADCDAWVVLDEADSPPGTVPVAGEDGGTESGWEEAEAMRTPFTKDPSGRLQLLMDLDARAAPFSVKFALFQPYKGTWFRSTKGTDFTVPVGIRPGKPYPLGVSWRKDGSANFSIYSRHAEHVTLCLYDDVSSEPQIELDLDRLLHRTGDVWHVQVDSVTGFSRYGYKCKGELTWESGNRFVEECPLLDPYAHHVSPLIQETDELGPSPRMLGLLVPDEPSFDWDVDVPPRHRLEELLVYRLSIPGFTAEESTSVPEELRGTFVGVLDKVDHFKELGVNAVMLAPITVHDDKQGPYFPINFFALMPCYGVDGDVFSASAGLKTLIRELHVNGMEVLLEVSYCHTAEGSDEEPINLSMRGIDNATYYITDSFGHLVRTGSSGNSLNCNYPPVQSLVLDSLRHWVMEYHIDGFCFANAGALLLGPNGEHLSRPPLVEAIAFDPILSDVKLIADLTFSETLRFPNWGRWAEFSGCFNNDVTKFLGGSAEHLSSFATRFCGSADVFQGVRGPAYGLNFISSLPDVEDQADEATELDFPSADLQRQQMLNCFTALFLSQGIPVLTMGQEYGCFSAGMLAANSEHGGFDWRLLESESGQQIKQFISNLITIRKRRSSIFQEGGESNPEKRPAEDGDIYLAFNAHNHSVDVTLPEPPEGSEWFQLVKTSAKSKPVVVTAEETISDEQFTANTIRMDPYSSLVLEARSARNEQSTTLE</sequence>
<dbReference type="SUPFAM" id="SSF81296">
    <property type="entry name" value="E set domains"/>
    <property type="match status" value="1"/>
</dbReference>
<dbReference type="OrthoDB" id="204980at2759"/>
<dbReference type="SUPFAM" id="SSF51445">
    <property type="entry name" value="(Trans)glycosidases"/>
    <property type="match status" value="1"/>
</dbReference>
<keyword evidence="3" id="KW-0150">Chloroplast</keyword>
<dbReference type="GO" id="GO:0019252">
    <property type="term" value="P:starch biosynthetic process"/>
    <property type="evidence" value="ECO:0007669"/>
    <property type="project" value="InterPro"/>
</dbReference>
<proteinExistence type="inferred from homology"/>
<dbReference type="InterPro" id="IPR006047">
    <property type="entry name" value="GH13_cat_dom"/>
</dbReference>
<evidence type="ECO:0000256" key="4">
    <source>
        <dbReference type="ARBA" id="ARBA00022640"/>
    </source>
</evidence>
<accession>A0A388L2R7</accession>
<evidence type="ECO:0000256" key="3">
    <source>
        <dbReference type="ARBA" id="ARBA00022528"/>
    </source>
</evidence>
<keyword evidence="4" id="KW-0934">Plastid</keyword>
<feature type="domain" description="Glycosyl hydrolase family 13 catalytic" evidence="6">
    <location>
        <begin position="509"/>
        <end position="879"/>
    </location>
</feature>
<dbReference type="Gene3D" id="2.60.40.1180">
    <property type="entry name" value="Golgi alpha-mannosidase II"/>
    <property type="match status" value="1"/>
</dbReference>
<dbReference type="Pfam" id="PF00128">
    <property type="entry name" value="Alpha-amylase"/>
    <property type="match status" value="1"/>
</dbReference>
<comment type="caution">
    <text evidence="7">The sequence shown here is derived from an EMBL/GenBank/DDBJ whole genome shotgun (WGS) entry which is preliminary data.</text>
</comment>
<dbReference type="InterPro" id="IPR013783">
    <property type="entry name" value="Ig-like_fold"/>
</dbReference>
<dbReference type="GO" id="GO:0046872">
    <property type="term" value="F:metal ion binding"/>
    <property type="evidence" value="ECO:0007669"/>
    <property type="project" value="UniProtKB-KW"/>
</dbReference>
<gene>
    <name evidence="7" type="ORF">CBR_g22242</name>
</gene>
<dbReference type="Gramene" id="GBG76493">
    <property type="protein sequence ID" value="GBG76493"/>
    <property type="gene ID" value="CBR_g22242"/>
</dbReference>
<name>A0A388L2R7_CHABU</name>
<dbReference type="EMBL" id="BFEA01000246">
    <property type="protein sequence ID" value="GBG76494.1"/>
    <property type="molecule type" value="Genomic_DNA"/>
</dbReference>
<dbReference type="InterPro" id="IPR044096">
    <property type="entry name" value="AmyAc_plant_ISA2"/>
</dbReference>
<dbReference type="InterPro" id="IPR013780">
    <property type="entry name" value="Glyco_hydro_b"/>
</dbReference>
<dbReference type="GO" id="GO:0010021">
    <property type="term" value="P:amylopectin biosynthetic process"/>
    <property type="evidence" value="ECO:0007669"/>
    <property type="project" value="EnsemblPlants"/>
</dbReference>
<dbReference type="Pfam" id="PF21156">
    <property type="entry name" value="ISOA1-3_C"/>
    <property type="match status" value="1"/>
</dbReference>
<dbReference type="AlphaFoldDB" id="A0A388L2R7"/>
<dbReference type="InterPro" id="IPR004193">
    <property type="entry name" value="Glyco_hydro_13_N"/>
</dbReference>
<dbReference type="GO" id="GO:0019156">
    <property type="term" value="F:isoamylase activity"/>
    <property type="evidence" value="ECO:0007669"/>
    <property type="project" value="EnsemblPlants"/>
</dbReference>
<organism evidence="7 8">
    <name type="scientific">Chara braunii</name>
    <name type="common">Braun's stonewort</name>
    <dbReference type="NCBI Taxonomy" id="69332"/>
    <lineage>
        <taxon>Eukaryota</taxon>
        <taxon>Viridiplantae</taxon>
        <taxon>Streptophyta</taxon>
        <taxon>Charophyceae</taxon>
        <taxon>Charales</taxon>
        <taxon>Characeae</taxon>
        <taxon>Chara</taxon>
    </lineage>
</organism>
<dbReference type="Gramene" id="GBG76494">
    <property type="protein sequence ID" value="GBG76494"/>
    <property type="gene ID" value="CBR_g22242"/>
</dbReference>
<comment type="subcellular location">
    <subcellularLocation>
        <location evidence="1">Plastid</location>
        <location evidence="1">Chloroplast</location>
    </subcellularLocation>
</comment>
<dbReference type="EMBL" id="BFEA01000246">
    <property type="protein sequence ID" value="GBG76493.1"/>
    <property type="molecule type" value="Genomic_DNA"/>
</dbReference>
<dbReference type="CDD" id="cd11346">
    <property type="entry name" value="AmyAc_plant_IsoA"/>
    <property type="match status" value="1"/>
</dbReference>